<dbReference type="PROSITE" id="PS51462">
    <property type="entry name" value="NUDIX"/>
    <property type="match status" value="1"/>
</dbReference>
<sequence>MQETKVKERKNWKDLYPTPIYTLASFDIKLPRSLKEKTYYVLKSKNWVNVVPVTKSGEILLIKQYRHGIGEDSLEIPGGIVDEEGPGSELESAIRELREETGYATNQSQYKLLSKFSGNPAMFTNWSYSYVAYDVEPMYEVEFDEGEDIEIVLKKPEEVKRLLLDGTIHHPHMVAALGIYFLLSEAKSK</sequence>
<dbReference type="PANTHER" id="PTHR11839:SF18">
    <property type="entry name" value="NUDIX HYDROLASE DOMAIN-CONTAINING PROTEIN"/>
    <property type="match status" value="1"/>
</dbReference>
<reference evidence="9" key="1">
    <citation type="submission" date="2013-03" db="EMBL/GenBank/DDBJ databases">
        <authorList>
            <person name="Harkins D.M."/>
            <person name="Durkin A.S."/>
            <person name="Brinkac L.M."/>
            <person name="Haft D.H."/>
            <person name="Selengut J.D."/>
            <person name="Sanka R."/>
            <person name="DePew J."/>
            <person name="Purushe J."/>
            <person name="Hartskeerl R.A."/>
            <person name="Ahmed A."/>
            <person name="van der Linden H."/>
            <person name="Goris M.G.A."/>
            <person name="Vinetz J.M."/>
            <person name="Sutton G.G."/>
            <person name="Nierman W.C."/>
            <person name="Fouts D.E."/>
        </authorList>
    </citation>
    <scope>NUCLEOTIDE SEQUENCE [LARGE SCALE GENOMIC DNA]</scope>
    <source>
        <strain evidence="9">LT 11-33</strain>
    </source>
</reference>
<comment type="cofactor">
    <cofactor evidence="2">
        <name>Mg(2+)</name>
        <dbReference type="ChEBI" id="CHEBI:18420"/>
    </cofactor>
</comment>
<evidence type="ECO:0000313" key="9">
    <source>
        <dbReference type="EMBL" id="EMY61026.1"/>
    </source>
</evidence>
<protein>
    <recommendedName>
        <fullName evidence="4">GDP-mannose pyrophosphatase</fullName>
    </recommendedName>
    <alternativeName>
        <fullName evidence="6">GDP-mannose hydrolase</fullName>
    </alternativeName>
    <alternativeName>
        <fullName evidence="7">GDPMK</fullName>
    </alternativeName>
</protein>
<dbReference type="GO" id="GO:0005829">
    <property type="term" value="C:cytosol"/>
    <property type="evidence" value="ECO:0007669"/>
    <property type="project" value="TreeGrafter"/>
</dbReference>
<evidence type="ECO:0000256" key="7">
    <source>
        <dbReference type="ARBA" id="ARBA00032272"/>
    </source>
</evidence>
<dbReference type="EMBL" id="AOGW02000010">
    <property type="protein sequence ID" value="EMY61026.1"/>
    <property type="molecule type" value="Genomic_DNA"/>
</dbReference>
<evidence type="ECO:0000256" key="4">
    <source>
        <dbReference type="ARBA" id="ARBA00016377"/>
    </source>
</evidence>
<organism evidence="9 10">
    <name type="scientific">Leptospira terpstrae serovar Hualin str. LT 11-33 = ATCC 700639</name>
    <dbReference type="NCBI Taxonomy" id="1257025"/>
    <lineage>
        <taxon>Bacteria</taxon>
        <taxon>Pseudomonadati</taxon>
        <taxon>Spirochaetota</taxon>
        <taxon>Spirochaetia</taxon>
        <taxon>Leptospirales</taxon>
        <taxon>Leptospiraceae</taxon>
        <taxon>Leptospira</taxon>
    </lineage>
</organism>
<accession>N1W014</accession>
<dbReference type="AlphaFoldDB" id="N1W014"/>
<comment type="catalytic activity">
    <reaction evidence="1">
        <text>GDP-alpha-D-mannose + H2O = alpha-D-mannose 1-phosphate + GMP + 2 H(+)</text>
        <dbReference type="Rhea" id="RHEA:27978"/>
        <dbReference type="ChEBI" id="CHEBI:15377"/>
        <dbReference type="ChEBI" id="CHEBI:15378"/>
        <dbReference type="ChEBI" id="CHEBI:57527"/>
        <dbReference type="ChEBI" id="CHEBI:58115"/>
        <dbReference type="ChEBI" id="CHEBI:58409"/>
    </reaction>
</comment>
<dbReference type="GO" id="GO:0019693">
    <property type="term" value="P:ribose phosphate metabolic process"/>
    <property type="evidence" value="ECO:0007669"/>
    <property type="project" value="TreeGrafter"/>
</dbReference>
<dbReference type="Proteomes" id="UP000012371">
    <property type="component" value="Unassembled WGS sequence"/>
</dbReference>
<comment type="similarity">
    <text evidence="3">Belongs to the Nudix hydrolase family. NudK subfamily.</text>
</comment>
<name>N1W014_9LEPT</name>
<evidence type="ECO:0000313" key="10">
    <source>
        <dbReference type="Proteomes" id="UP000012371"/>
    </source>
</evidence>
<dbReference type="SUPFAM" id="SSF55811">
    <property type="entry name" value="Nudix"/>
    <property type="match status" value="1"/>
</dbReference>
<dbReference type="PANTHER" id="PTHR11839">
    <property type="entry name" value="UDP/ADP-SUGAR PYROPHOSPHATASE"/>
    <property type="match status" value="1"/>
</dbReference>
<evidence type="ECO:0000256" key="1">
    <source>
        <dbReference type="ARBA" id="ARBA00000847"/>
    </source>
</evidence>
<evidence type="ECO:0000256" key="5">
    <source>
        <dbReference type="ARBA" id="ARBA00022801"/>
    </source>
</evidence>
<keyword evidence="10" id="KW-1185">Reference proteome</keyword>
<dbReference type="CDD" id="cd03424">
    <property type="entry name" value="NUDIX_ADPRase_Nudt5_UGPPase_Nudt14"/>
    <property type="match status" value="1"/>
</dbReference>
<feature type="domain" description="Nudix hydrolase" evidence="8">
    <location>
        <begin position="43"/>
        <end position="189"/>
    </location>
</feature>
<dbReference type="Gene3D" id="3.90.79.10">
    <property type="entry name" value="Nucleoside Triphosphate Pyrophosphohydrolase"/>
    <property type="match status" value="1"/>
</dbReference>
<evidence type="ECO:0000259" key="8">
    <source>
        <dbReference type="PROSITE" id="PS51462"/>
    </source>
</evidence>
<evidence type="ECO:0000256" key="3">
    <source>
        <dbReference type="ARBA" id="ARBA00007275"/>
    </source>
</evidence>
<dbReference type="InterPro" id="IPR015797">
    <property type="entry name" value="NUDIX_hydrolase-like_dom_sf"/>
</dbReference>
<keyword evidence="5" id="KW-0378">Hydrolase</keyword>
<dbReference type="GO" id="GO:0016787">
    <property type="term" value="F:hydrolase activity"/>
    <property type="evidence" value="ECO:0007669"/>
    <property type="project" value="UniProtKB-KW"/>
</dbReference>
<dbReference type="STRING" id="1257025.LEP1GSC203_1200"/>
<gene>
    <name evidence="9" type="ORF">LEP1GSC203_1200</name>
</gene>
<dbReference type="GO" id="GO:0006753">
    <property type="term" value="P:nucleoside phosphate metabolic process"/>
    <property type="evidence" value="ECO:0007669"/>
    <property type="project" value="TreeGrafter"/>
</dbReference>
<dbReference type="Pfam" id="PF00293">
    <property type="entry name" value="NUDIX"/>
    <property type="match status" value="1"/>
</dbReference>
<comment type="caution">
    <text evidence="9">The sequence shown here is derived from an EMBL/GenBank/DDBJ whole genome shotgun (WGS) entry which is preliminary data.</text>
</comment>
<proteinExistence type="inferred from homology"/>
<evidence type="ECO:0000256" key="2">
    <source>
        <dbReference type="ARBA" id="ARBA00001946"/>
    </source>
</evidence>
<evidence type="ECO:0000256" key="6">
    <source>
        <dbReference type="ARBA" id="ARBA00032162"/>
    </source>
</evidence>
<dbReference type="InterPro" id="IPR000086">
    <property type="entry name" value="NUDIX_hydrolase_dom"/>
</dbReference>